<dbReference type="KEGG" id="snep:Enr13x_78470"/>
<dbReference type="SUPFAM" id="SSF53822">
    <property type="entry name" value="Periplasmic binding protein-like I"/>
    <property type="match status" value="1"/>
</dbReference>
<keyword evidence="5" id="KW-0418">Kinase</keyword>
<dbReference type="RefSeq" id="WP_145391978.1">
    <property type="nucleotide sequence ID" value="NZ_CP037423.1"/>
</dbReference>
<dbReference type="CDD" id="cd14014">
    <property type="entry name" value="STKc_PknB_like"/>
    <property type="match status" value="1"/>
</dbReference>
<keyword evidence="9" id="KW-0812">Transmembrane</keyword>
<dbReference type="FunFam" id="1.10.510.10:FF:000021">
    <property type="entry name" value="Serine/threonine protein kinase"/>
    <property type="match status" value="1"/>
</dbReference>
<reference evidence="11 12" key="1">
    <citation type="submission" date="2019-03" db="EMBL/GenBank/DDBJ databases">
        <title>Deep-cultivation of Planctomycetes and their phenomic and genomic characterization uncovers novel biology.</title>
        <authorList>
            <person name="Wiegand S."/>
            <person name="Jogler M."/>
            <person name="Boedeker C."/>
            <person name="Pinto D."/>
            <person name="Vollmers J."/>
            <person name="Rivas-Marin E."/>
            <person name="Kohn T."/>
            <person name="Peeters S.H."/>
            <person name="Heuer A."/>
            <person name="Rast P."/>
            <person name="Oberbeckmann S."/>
            <person name="Bunk B."/>
            <person name="Jeske O."/>
            <person name="Meyerdierks A."/>
            <person name="Storesund J.E."/>
            <person name="Kallscheuer N."/>
            <person name="Luecker S."/>
            <person name="Lage O.M."/>
            <person name="Pohl T."/>
            <person name="Merkel B.J."/>
            <person name="Hornburger P."/>
            <person name="Mueller R.-W."/>
            <person name="Bruemmer F."/>
            <person name="Labrenz M."/>
            <person name="Spormann A.M."/>
            <person name="Op den Camp H."/>
            <person name="Overmann J."/>
            <person name="Amann R."/>
            <person name="Jetten M.S.M."/>
            <person name="Mascher T."/>
            <person name="Medema M.H."/>
            <person name="Devos D.P."/>
            <person name="Kaster A.-K."/>
            <person name="Ovreas L."/>
            <person name="Rohde M."/>
            <person name="Galperin M.Y."/>
            <person name="Jogler C."/>
        </authorList>
    </citation>
    <scope>NUCLEOTIDE SEQUENCE [LARGE SCALE GENOMIC DNA]</scope>
    <source>
        <strain evidence="11 12">Enr13</strain>
    </source>
</reference>
<protein>
    <recommendedName>
        <fullName evidence="1">non-specific serine/threonine protein kinase</fullName>
        <ecNumber evidence="1">2.7.11.1</ecNumber>
    </recommendedName>
</protein>
<dbReference type="Gene3D" id="3.40.50.2300">
    <property type="match status" value="2"/>
</dbReference>
<dbReference type="SUPFAM" id="SSF56112">
    <property type="entry name" value="Protein kinase-like (PK-like)"/>
    <property type="match status" value="1"/>
</dbReference>
<gene>
    <name evidence="11" type="primary">amiC</name>
    <name evidence="11" type="ORF">Enr13x_78470</name>
</gene>
<evidence type="ECO:0000256" key="2">
    <source>
        <dbReference type="ARBA" id="ARBA00022527"/>
    </source>
</evidence>
<evidence type="ECO:0000313" key="11">
    <source>
        <dbReference type="EMBL" id="QDV47935.1"/>
    </source>
</evidence>
<dbReference type="PANTHER" id="PTHR47628">
    <property type="match status" value="1"/>
</dbReference>
<evidence type="ECO:0000256" key="7">
    <source>
        <dbReference type="PROSITE-ProRule" id="PRU10141"/>
    </source>
</evidence>
<dbReference type="OrthoDB" id="6111975at2"/>
<dbReference type="GO" id="GO:0005524">
    <property type="term" value="F:ATP binding"/>
    <property type="evidence" value="ECO:0007669"/>
    <property type="project" value="UniProtKB-UniRule"/>
</dbReference>
<keyword evidence="9" id="KW-0472">Membrane</keyword>
<evidence type="ECO:0000259" key="10">
    <source>
        <dbReference type="PROSITE" id="PS50011"/>
    </source>
</evidence>
<dbReference type="InterPro" id="IPR000719">
    <property type="entry name" value="Prot_kinase_dom"/>
</dbReference>
<proteinExistence type="predicted"/>
<dbReference type="InterPro" id="IPR017777">
    <property type="entry name" value="ABC_urea-bd_UrtA"/>
</dbReference>
<dbReference type="Pfam" id="PF13433">
    <property type="entry name" value="Peripla_BP_5"/>
    <property type="match status" value="1"/>
</dbReference>
<dbReference type="EMBL" id="CP037423">
    <property type="protein sequence ID" value="QDV47935.1"/>
    <property type="molecule type" value="Genomic_DNA"/>
</dbReference>
<dbReference type="InterPro" id="IPR011009">
    <property type="entry name" value="Kinase-like_dom_sf"/>
</dbReference>
<dbReference type="Gene3D" id="1.10.510.10">
    <property type="entry name" value="Transferase(Phosphotransferase) domain 1"/>
    <property type="match status" value="1"/>
</dbReference>
<evidence type="ECO:0000256" key="3">
    <source>
        <dbReference type="ARBA" id="ARBA00022679"/>
    </source>
</evidence>
<evidence type="ECO:0000256" key="5">
    <source>
        <dbReference type="ARBA" id="ARBA00022777"/>
    </source>
</evidence>
<dbReference type="AlphaFoldDB" id="A0A518I4A5"/>
<dbReference type="InterPro" id="IPR028082">
    <property type="entry name" value="Peripla_BP_I"/>
</dbReference>
<feature type="domain" description="Protein kinase" evidence="10">
    <location>
        <begin position="57"/>
        <end position="320"/>
    </location>
</feature>
<organism evidence="11 12">
    <name type="scientific">Stieleria neptunia</name>
    <dbReference type="NCBI Taxonomy" id="2527979"/>
    <lineage>
        <taxon>Bacteria</taxon>
        <taxon>Pseudomonadati</taxon>
        <taxon>Planctomycetota</taxon>
        <taxon>Planctomycetia</taxon>
        <taxon>Pirellulales</taxon>
        <taxon>Pirellulaceae</taxon>
        <taxon>Stieleria</taxon>
    </lineage>
</organism>
<dbReference type="SMART" id="SM00220">
    <property type="entry name" value="S_TKc"/>
    <property type="match status" value="1"/>
</dbReference>
<name>A0A518I4A5_9BACT</name>
<dbReference type="PANTHER" id="PTHR47628:SF1">
    <property type="entry name" value="ALIPHATIC AMIDASE EXPRESSION-REGULATING PROTEIN"/>
    <property type="match status" value="1"/>
</dbReference>
<keyword evidence="2" id="KW-0723">Serine/threonine-protein kinase</keyword>
<evidence type="ECO:0000256" key="4">
    <source>
        <dbReference type="ARBA" id="ARBA00022741"/>
    </source>
</evidence>
<keyword evidence="6 7" id="KW-0067">ATP-binding</keyword>
<keyword evidence="12" id="KW-1185">Reference proteome</keyword>
<dbReference type="EC" id="2.7.11.1" evidence="1"/>
<sequence length="776" mass="84273">MPSDKKPPPETPERRDDVTRMQFGETESMSAIPGDTAPISQGSLPAENWIGKSLGKYEITGMLGQGGMGVVLRAHDPTLERDVAIKILTGNLAANATALSRFQSEAKAAGKLSHANVAAIYEIAQEGEWNYLVMELLTGGSIAAELQTRGACSPLEATRILIDACHGIAAAHAEELIHRDIKPANLVRAANGAVKLTDFGLAKFSSTGGAMQLTQSGTILGTPYFMSPEQCQAQPVDTRTDIYSLGATYFCLLTGRQPYDESDSVVQVMYAHCNKSIPDPREVRPSVPPACSAIVSHAMAKDPDDRYPSAEAMLRDLEAVAAALSGEARIDLPSQSGMRRAPIGPSKPLQTDRRLIGGIVALTLFLVIALSVWSFLPSVPTPIAPQGEPIKVGLLQSISGTMSASGTSVIDATLLAIDEINESGGLLGRPIKAVVADGRSDTQSYAREAERLIVQEHVCTVFGCWTSASRKTVRPIIEAHDHLLVYPLQYEGMEESPNIIYLGAAPNQQIIPAVAWASESLNRRRFFLVGSDYVFPRTASEVIKDQLEQLDAEVVGERYLPLGGSEFEPVVQAILQSKPDLIVNTLNGDSNVAFFRAIRAAGIKRDDTPCLSFSIGEQELRGLDIASVEGDYVASTYFQSLDTPANQAFLARFKAKHPHRVVSGAMENGYAGVHLWAQAVRDAESIEPKKIRRAIRGQHLVAPEGEVRIDPETQHCFQIPRIGQIQDDGQIRVVWSADEPIRPDPYPPSRTAEDWKAFLHDLYVGWGNEWTSRLNE</sequence>
<accession>A0A518I4A5</accession>
<evidence type="ECO:0000256" key="8">
    <source>
        <dbReference type="SAM" id="MobiDB-lite"/>
    </source>
</evidence>
<dbReference type="InterPro" id="IPR017441">
    <property type="entry name" value="Protein_kinase_ATP_BS"/>
</dbReference>
<dbReference type="Proteomes" id="UP000319004">
    <property type="component" value="Chromosome"/>
</dbReference>
<keyword evidence="4 7" id="KW-0547">Nucleotide-binding</keyword>
<feature type="compositionally biased region" description="Basic and acidic residues" evidence="8">
    <location>
        <begin position="1"/>
        <end position="19"/>
    </location>
</feature>
<keyword evidence="9" id="KW-1133">Transmembrane helix</keyword>
<dbReference type="CDD" id="cd06355">
    <property type="entry name" value="PBP1_FmdD-like"/>
    <property type="match status" value="1"/>
</dbReference>
<feature type="binding site" evidence="7">
    <location>
        <position position="86"/>
    </location>
    <ligand>
        <name>ATP</name>
        <dbReference type="ChEBI" id="CHEBI:30616"/>
    </ligand>
</feature>
<evidence type="ECO:0000256" key="6">
    <source>
        <dbReference type="ARBA" id="ARBA00022840"/>
    </source>
</evidence>
<feature type="region of interest" description="Disordered" evidence="8">
    <location>
        <begin position="1"/>
        <end position="41"/>
    </location>
</feature>
<dbReference type="PROSITE" id="PS00107">
    <property type="entry name" value="PROTEIN_KINASE_ATP"/>
    <property type="match status" value="1"/>
</dbReference>
<dbReference type="Pfam" id="PF00069">
    <property type="entry name" value="Pkinase"/>
    <property type="match status" value="1"/>
</dbReference>
<keyword evidence="3" id="KW-0808">Transferase</keyword>
<dbReference type="PROSITE" id="PS50011">
    <property type="entry name" value="PROTEIN_KINASE_DOM"/>
    <property type="match status" value="1"/>
</dbReference>
<dbReference type="Gene3D" id="3.30.200.20">
    <property type="entry name" value="Phosphorylase Kinase, domain 1"/>
    <property type="match status" value="1"/>
</dbReference>
<evidence type="ECO:0000256" key="1">
    <source>
        <dbReference type="ARBA" id="ARBA00012513"/>
    </source>
</evidence>
<feature type="transmembrane region" description="Helical" evidence="9">
    <location>
        <begin position="355"/>
        <end position="376"/>
    </location>
</feature>
<evidence type="ECO:0000313" key="12">
    <source>
        <dbReference type="Proteomes" id="UP000319004"/>
    </source>
</evidence>
<evidence type="ECO:0000256" key="9">
    <source>
        <dbReference type="SAM" id="Phobius"/>
    </source>
</evidence>
<dbReference type="GO" id="GO:0004674">
    <property type="term" value="F:protein serine/threonine kinase activity"/>
    <property type="evidence" value="ECO:0007669"/>
    <property type="project" value="UniProtKB-KW"/>
</dbReference>